<dbReference type="SMART" id="SM00895">
    <property type="entry name" value="FCD"/>
    <property type="match status" value="1"/>
</dbReference>
<organism evidence="5 6">
    <name type="scientific">Paenibacillus montanisoli</name>
    <dbReference type="NCBI Taxonomy" id="2081970"/>
    <lineage>
        <taxon>Bacteria</taxon>
        <taxon>Bacillati</taxon>
        <taxon>Bacillota</taxon>
        <taxon>Bacilli</taxon>
        <taxon>Bacillales</taxon>
        <taxon>Paenibacillaceae</taxon>
        <taxon>Paenibacillus</taxon>
    </lineage>
</organism>
<comment type="caution">
    <text evidence="5">The sequence shown here is derived from an EMBL/GenBank/DDBJ whole genome shotgun (WGS) entry which is preliminary data.</text>
</comment>
<dbReference type="EMBL" id="QLUW01000002">
    <property type="protein sequence ID" value="RAP76587.1"/>
    <property type="molecule type" value="Genomic_DNA"/>
</dbReference>
<dbReference type="InterPro" id="IPR036388">
    <property type="entry name" value="WH-like_DNA-bd_sf"/>
</dbReference>
<accession>A0A328U1E2</accession>
<evidence type="ECO:0000313" key="5">
    <source>
        <dbReference type="EMBL" id="RAP76587.1"/>
    </source>
</evidence>
<evidence type="ECO:0000256" key="1">
    <source>
        <dbReference type="ARBA" id="ARBA00023015"/>
    </source>
</evidence>
<gene>
    <name evidence="5" type="ORF">DL346_14570</name>
</gene>
<evidence type="ECO:0000256" key="2">
    <source>
        <dbReference type="ARBA" id="ARBA00023125"/>
    </source>
</evidence>
<dbReference type="Proteomes" id="UP000249260">
    <property type="component" value="Unassembled WGS sequence"/>
</dbReference>
<dbReference type="OrthoDB" id="214086at2"/>
<evidence type="ECO:0000259" key="4">
    <source>
        <dbReference type="PROSITE" id="PS50949"/>
    </source>
</evidence>
<dbReference type="CDD" id="cd07377">
    <property type="entry name" value="WHTH_GntR"/>
    <property type="match status" value="1"/>
</dbReference>
<reference evidence="5 6" key="1">
    <citation type="submission" date="2018-06" db="EMBL/GenBank/DDBJ databases">
        <title>Paenibacillus montanisoli sp. nov., isolated from mountain area soil.</title>
        <authorList>
            <person name="Wu M."/>
        </authorList>
    </citation>
    <scope>NUCLEOTIDE SEQUENCE [LARGE SCALE GENOMIC DNA]</scope>
    <source>
        <strain evidence="5 6">RA17</strain>
    </source>
</reference>
<dbReference type="PANTHER" id="PTHR43537">
    <property type="entry name" value="TRANSCRIPTIONAL REGULATOR, GNTR FAMILY"/>
    <property type="match status" value="1"/>
</dbReference>
<dbReference type="AlphaFoldDB" id="A0A328U1E2"/>
<dbReference type="GO" id="GO:0003700">
    <property type="term" value="F:DNA-binding transcription factor activity"/>
    <property type="evidence" value="ECO:0007669"/>
    <property type="project" value="InterPro"/>
</dbReference>
<dbReference type="InterPro" id="IPR008920">
    <property type="entry name" value="TF_FadR/GntR_C"/>
</dbReference>
<dbReference type="Gene3D" id="1.20.120.530">
    <property type="entry name" value="GntR ligand-binding domain-like"/>
    <property type="match status" value="1"/>
</dbReference>
<dbReference type="PANTHER" id="PTHR43537:SF5">
    <property type="entry name" value="UXU OPERON TRANSCRIPTIONAL REGULATOR"/>
    <property type="match status" value="1"/>
</dbReference>
<dbReference type="InterPro" id="IPR000524">
    <property type="entry name" value="Tscrpt_reg_HTH_GntR"/>
</dbReference>
<dbReference type="SUPFAM" id="SSF46785">
    <property type="entry name" value="Winged helix' DNA-binding domain"/>
    <property type="match status" value="1"/>
</dbReference>
<dbReference type="InterPro" id="IPR011711">
    <property type="entry name" value="GntR_C"/>
</dbReference>
<feature type="domain" description="HTH gntR-type" evidence="4">
    <location>
        <begin position="26"/>
        <end position="94"/>
    </location>
</feature>
<dbReference type="GO" id="GO:0003677">
    <property type="term" value="F:DNA binding"/>
    <property type="evidence" value="ECO:0007669"/>
    <property type="project" value="UniProtKB-KW"/>
</dbReference>
<dbReference type="Pfam" id="PF00392">
    <property type="entry name" value="GntR"/>
    <property type="match status" value="1"/>
</dbReference>
<dbReference type="Pfam" id="PF07729">
    <property type="entry name" value="FCD"/>
    <property type="match status" value="1"/>
</dbReference>
<sequence>MKRRWMQQMDIQWDSNKVNAVNLSSPSLAEATAQRILDAIMDSKIKQSDPFPSQYLLCEWFGVSRTVVREATQILVSKGILDVKHGKRITIRPPSHEQIAESLSLAFRRGGVNVFDVLELRKVLESEVASLAALSADEQDLRVMKECLTYMQQHYNEEAGYVDADVEFHNAIFAAAKQPAFTLVLKSVSDYLHDSRKLSYRGEETTKRAIRAHEQIYEAIQSRDPAAAKIAMRKHLEETEEDLRESMKG</sequence>
<dbReference type="PROSITE" id="PS50949">
    <property type="entry name" value="HTH_GNTR"/>
    <property type="match status" value="1"/>
</dbReference>
<evidence type="ECO:0000256" key="3">
    <source>
        <dbReference type="ARBA" id="ARBA00023163"/>
    </source>
</evidence>
<evidence type="ECO:0000313" key="6">
    <source>
        <dbReference type="Proteomes" id="UP000249260"/>
    </source>
</evidence>
<protein>
    <recommendedName>
        <fullName evidence="4">HTH gntR-type domain-containing protein</fullName>
    </recommendedName>
</protein>
<keyword evidence="3" id="KW-0804">Transcription</keyword>
<keyword evidence="6" id="KW-1185">Reference proteome</keyword>
<keyword evidence="2" id="KW-0238">DNA-binding</keyword>
<dbReference type="SUPFAM" id="SSF48008">
    <property type="entry name" value="GntR ligand-binding domain-like"/>
    <property type="match status" value="1"/>
</dbReference>
<dbReference type="SMART" id="SM00345">
    <property type="entry name" value="HTH_GNTR"/>
    <property type="match status" value="1"/>
</dbReference>
<proteinExistence type="predicted"/>
<dbReference type="PRINTS" id="PR00035">
    <property type="entry name" value="HTHGNTR"/>
</dbReference>
<keyword evidence="1" id="KW-0805">Transcription regulation</keyword>
<dbReference type="Gene3D" id="1.10.10.10">
    <property type="entry name" value="Winged helix-like DNA-binding domain superfamily/Winged helix DNA-binding domain"/>
    <property type="match status" value="1"/>
</dbReference>
<dbReference type="InterPro" id="IPR036390">
    <property type="entry name" value="WH_DNA-bd_sf"/>
</dbReference>
<name>A0A328U1E2_9BACL</name>